<accession>A0A017SZY0</accession>
<dbReference type="Gene3D" id="1.20.120.910">
    <property type="entry name" value="DksA, coiled-coil domain"/>
    <property type="match status" value="1"/>
</dbReference>
<evidence type="ECO:0000256" key="1">
    <source>
        <dbReference type="PROSITE-ProRule" id="PRU00510"/>
    </source>
</evidence>
<keyword evidence="4" id="KW-1185">Reference proteome</keyword>
<dbReference type="PROSITE" id="PS51128">
    <property type="entry name" value="ZF_DKSA_2"/>
    <property type="match status" value="1"/>
</dbReference>
<comment type="caution">
    <text evidence="3">The sequence shown here is derived from an EMBL/GenBank/DDBJ whole genome shotgun (WGS) entry which is preliminary data.</text>
</comment>
<dbReference type="RefSeq" id="WP_231511814.1">
    <property type="nucleotide sequence ID" value="NZ_ASRX01000065.1"/>
</dbReference>
<proteinExistence type="predicted"/>
<name>A0A017SZY0_9BACT</name>
<dbReference type="SUPFAM" id="SSF109635">
    <property type="entry name" value="DnaK suppressor protein DksA, alpha-hairpin domain"/>
    <property type="match status" value="1"/>
</dbReference>
<feature type="region of interest" description="Disordered" evidence="2">
    <location>
        <begin position="1"/>
        <end position="42"/>
    </location>
</feature>
<dbReference type="PANTHER" id="PTHR33823">
    <property type="entry name" value="RNA POLYMERASE-BINDING TRANSCRIPTION FACTOR DKSA-RELATED"/>
    <property type="match status" value="1"/>
</dbReference>
<dbReference type="InterPro" id="IPR020458">
    <property type="entry name" value="Znf_DskA_TraR_CS"/>
</dbReference>
<reference evidence="3 4" key="1">
    <citation type="submission" date="2013-05" db="EMBL/GenBank/DDBJ databases">
        <title>Genome assembly of Chondromyces apiculatus DSM 436.</title>
        <authorList>
            <person name="Sharma G."/>
            <person name="Khatri I."/>
            <person name="Kaur C."/>
            <person name="Mayilraj S."/>
            <person name="Subramanian S."/>
        </authorList>
    </citation>
    <scope>NUCLEOTIDE SEQUENCE [LARGE SCALE GENOMIC DNA]</scope>
    <source>
        <strain evidence="3 4">DSM 436</strain>
    </source>
</reference>
<dbReference type="PANTHER" id="PTHR33823:SF4">
    <property type="entry name" value="GENERAL STRESS PROTEIN 16O"/>
    <property type="match status" value="1"/>
</dbReference>
<evidence type="ECO:0000313" key="4">
    <source>
        <dbReference type="Proteomes" id="UP000019678"/>
    </source>
</evidence>
<dbReference type="eggNOG" id="COG1734">
    <property type="taxonomic scope" value="Bacteria"/>
</dbReference>
<evidence type="ECO:0000313" key="3">
    <source>
        <dbReference type="EMBL" id="EYF02150.1"/>
    </source>
</evidence>
<feature type="zinc finger region" description="dksA C4-type" evidence="1">
    <location>
        <begin position="128"/>
        <end position="152"/>
    </location>
</feature>
<dbReference type="SUPFAM" id="SSF57716">
    <property type="entry name" value="Glucocorticoid receptor-like (DNA-binding domain)"/>
    <property type="match status" value="1"/>
</dbReference>
<gene>
    <name evidence="3" type="ORF">CAP_7361</name>
</gene>
<dbReference type="STRING" id="1192034.CAP_7361"/>
<dbReference type="PROSITE" id="PS01102">
    <property type="entry name" value="ZF_DKSA_1"/>
    <property type="match status" value="1"/>
</dbReference>
<dbReference type="EMBL" id="ASRX01000065">
    <property type="protein sequence ID" value="EYF02150.1"/>
    <property type="molecule type" value="Genomic_DNA"/>
</dbReference>
<sequence length="166" mass="18569">MSFEENSGPKRNVEPGGAAAAPAAIRPPTRVSAARDDDDGPQELTAEQLDELRRMLQDRRSAIVGSIGERQNEERDVSTSRVVGDEMDEATLEGTTSMTGKLLERDVRLLSEIDRALAKLRENAYGMCEGTSEPIGYARLRLQPWARYSVEYQEELEREERTRGGR</sequence>
<dbReference type="Proteomes" id="UP000019678">
    <property type="component" value="Unassembled WGS sequence"/>
</dbReference>
<evidence type="ECO:0000256" key="2">
    <source>
        <dbReference type="SAM" id="MobiDB-lite"/>
    </source>
</evidence>
<feature type="compositionally biased region" description="Low complexity" evidence="2">
    <location>
        <begin position="15"/>
        <end position="24"/>
    </location>
</feature>
<dbReference type="AlphaFoldDB" id="A0A017SZY0"/>
<dbReference type="InterPro" id="IPR037187">
    <property type="entry name" value="DnaK_N"/>
</dbReference>
<organism evidence="3 4">
    <name type="scientific">Chondromyces apiculatus DSM 436</name>
    <dbReference type="NCBI Taxonomy" id="1192034"/>
    <lineage>
        <taxon>Bacteria</taxon>
        <taxon>Pseudomonadati</taxon>
        <taxon>Myxococcota</taxon>
        <taxon>Polyangia</taxon>
        <taxon>Polyangiales</taxon>
        <taxon>Polyangiaceae</taxon>
        <taxon>Chondromyces</taxon>
    </lineage>
</organism>
<protein>
    <submittedName>
        <fullName evidence="3">C4-type zinc finger protein, DksA/TraR family</fullName>
    </submittedName>
</protein>